<dbReference type="PANTHER" id="PTHR46182:SF2">
    <property type="entry name" value="FI19480P1"/>
    <property type="match status" value="1"/>
</dbReference>
<proteinExistence type="predicted"/>
<feature type="domain" description="Laminin G" evidence="7">
    <location>
        <begin position="573"/>
        <end position="751"/>
    </location>
</feature>
<comment type="caution">
    <text evidence="10">The sequence shown here is derived from an EMBL/GenBank/DDBJ whole genome shotgun (WGS) entry which is preliminary data.</text>
</comment>
<dbReference type="SMART" id="SM00560">
    <property type="entry name" value="LamGL"/>
    <property type="match status" value="2"/>
</dbReference>
<keyword evidence="6" id="KW-0624">Polysaccharide degradation</keyword>
<dbReference type="PROSITE" id="PS50025">
    <property type="entry name" value="LAM_G_DOMAIN"/>
    <property type="match status" value="1"/>
</dbReference>
<reference evidence="10 11" key="1">
    <citation type="submission" date="2020-07" db="EMBL/GenBank/DDBJ databases">
        <title>Sequencing the genomes of 1000 actinobacteria strains.</title>
        <authorList>
            <person name="Klenk H.-P."/>
        </authorList>
    </citation>
    <scope>NUCLEOTIDE SEQUENCE [LARGE SCALE GENOMIC DNA]</scope>
    <source>
        <strain evidence="10 11">DSM 100723</strain>
    </source>
</reference>
<dbReference type="GO" id="GO:0042995">
    <property type="term" value="C:cell projection"/>
    <property type="evidence" value="ECO:0007669"/>
    <property type="project" value="UniProtKB-SubCell"/>
</dbReference>
<comment type="subcellular location">
    <subcellularLocation>
        <location evidence="1">Cell projection</location>
    </subcellularLocation>
</comment>
<dbReference type="InterPro" id="IPR000601">
    <property type="entry name" value="PKD_dom"/>
</dbReference>
<accession>A0A7W3IP54</accession>
<dbReference type="Gene3D" id="2.60.120.200">
    <property type="match status" value="2"/>
</dbReference>
<feature type="domain" description="PKD" evidence="8">
    <location>
        <begin position="981"/>
        <end position="1069"/>
    </location>
</feature>
<protein>
    <submittedName>
        <fullName evidence="10">PKD repeat protein</fullName>
    </submittedName>
</protein>
<evidence type="ECO:0000256" key="5">
    <source>
        <dbReference type="ARBA" id="ARBA00023295"/>
    </source>
</evidence>
<dbReference type="GO" id="GO:0016798">
    <property type="term" value="F:hydrolase activity, acting on glycosyl bonds"/>
    <property type="evidence" value="ECO:0007669"/>
    <property type="project" value="UniProtKB-KW"/>
</dbReference>
<keyword evidence="6" id="KW-0119">Carbohydrate metabolism</keyword>
<evidence type="ECO:0000256" key="2">
    <source>
        <dbReference type="ARBA" id="ARBA00022729"/>
    </source>
</evidence>
<keyword evidence="3" id="KW-1015">Disulfide bond</keyword>
<evidence type="ECO:0000256" key="4">
    <source>
        <dbReference type="ARBA" id="ARBA00023273"/>
    </source>
</evidence>
<dbReference type="GO" id="GO:0000272">
    <property type="term" value="P:polysaccharide catabolic process"/>
    <property type="evidence" value="ECO:0007669"/>
    <property type="project" value="UniProtKB-KW"/>
</dbReference>
<dbReference type="InterPro" id="IPR035986">
    <property type="entry name" value="PKD_dom_sf"/>
</dbReference>
<dbReference type="PANTHER" id="PTHR46182">
    <property type="entry name" value="FI19480P1"/>
    <property type="match status" value="1"/>
</dbReference>
<dbReference type="GO" id="GO:0016020">
    <property type="term" value="C:membrane"/>
    <property type="evidence" value="ECO:0007669"/>
    <property type="project" value="TreeGrafter"/>
</dbReference>
<gene>
    <name evidence="10" type="ORF">FHX74_000260</name>
</gene>
<organism evidence="10 11">
    <name type="scientific">Microlunatus kandeliicorticis</name>
    <dbReference type="NCBI Taxonomy" id="1759536"/>
    <lineage>
        <taxon>Bacteria</taxon>
        <taxon>Bacillati</taxon>
        <taxon>Actinomycetota</taxon>
        <taxon>Actinomycetes</taxon>
        <taxon>Propionibacteriales</taxon>
        <taxon>Propionibacteriaceae</taxon>
        <taxon>Microlunatus</taxon>
    </lineage>
</organism>
<dbReference type="InterPro" id="IPR013320">
    <property type="entry name" value="ConA-like_dom_sf"/>
</dbReference>
<dbReference type="InterPro" id="IPR022409">
    <property type="entry name" value="PKD/Chitinase_dom"/>
</dbReference>
<dbReference type="Gene3D" id="2.60.40.10">
    <property type="entry name" value="Immunoglobulins"/>
    <property type="match status" value="4"/>
</dbReference>
<dbReference type="Proteomes" id="UP000523079">
    <property type="component" value="Unassembled WGS sequence"/>
</dbReference>
<evidence type="ECO:0000313" key="11">
    <source>
        <dbReference type="Proteomes" id="UP000523079"/>
    </source>
</evidence>
<keyword evidence="11" id="KW-1185">Reference proteome</keyword>
<evidence type="ECO:0000256" key="6">
    <source>
        <dbReference type="ARBA" id="ARBA00023326"/>
    </source>
</evidence>
<evidence type="ECO:0000313" key="10">
    <source>
        <dbReference type="EMBL" id="MBA8792666.1"/>
    </source>
</evidence>
<dbReference type="InterPro" id="IPR011044">
    <property type="entry name" value="Quino_amine_DH_bsu"/>
</dbReference>
<dbReference type="SMART" id="SM00089">
    <property type="entry name" value="PKD"/>
    <property type="match status" value="3"/>
</dbReference>
<dbReference type="PROSITE" id="PS50093">
    <property type="entry name" value="PKD"/>
    <property type="match status" value="3"/>
</dbReference>
<evidence type="ECO:0000259" key="9">
    <source>
        <dbReference type="PROSITE" id="PS50853"/>
    </source>
</evidence>
<dbReference type="SUPFAM" id="SSF49265">
    <property type="entry name" value="Fibronectin type III"/>
    <property type="match status" value="1"/>
</dbReference>
<dbReference type="SMART" id="SM00282">
    <property type="entry name" value="LamG"/>
    <property type="match status" value="2"/>
</dbReference>
<name>A0A7W3IP54_9ACTN</name>
<dbReference type="Pfam" id="PF13385">
    <property type="entry name" value="Laminin_G_3"/>
    <property type="match status" value="2"/>
</dbReference>
<dbReference type="SUPFAM" id="SSF50969">
    <property type="entry name" value="YVTN repeat-like/Quinoprotein amine dehydrogenase"/>
    <property type="match status" value="1"/>
</dbReference>
<dbReference type="SUPFAM" id="SSF49299">
    <property type="entry name" value="PKD domain"/>
    <property type="match status" value="3"/>
</dbReference>
<evidence type="ECO:0000256" key="1">
    <source>
        <dbReference type="ARBA" id="ARBA00004316"/>
    </source>
</evidence>
<dbReference type="SMART" id="SM00060">
    <property type="entry name" value="FN3"/>
    <property type="match status" value="1"/>
</dbReference>
<dbReference type="GO" id="GO:0031410">
    <property type="term" value="C:cytoplasmic vesicle"/>
    <property type="evidence" value="ECO:0007669"/>
    <property type="project" value="TreeGrafter"/>
</dbReference>
<dbReference type="Pfam" id="PF18911">
    <property type="entry name" value="PKD_4"/>
    <property type="match status" value="3"/>
</dbReference>
<dbReference type="InterPro" id="IPR001791">
    <property type="entry name" value="Laminin_G"/>
</dbReference>
<dbReference type="InterPro" id="IPR029865">
    <property type="entry name" value="KIAA0319-like"/>
</dbReference>
<dbReference type="InterPro" id="IPR006558">
    <property type="entry name" value="LamG-like"/>
</dbReference>
<dbReference type="InterPro" id="IPR036116">
    <property type="entry name" value="FN3_sf"/>
</dbReference>
<dbReference type="CDD" id="cd00063">
    <property type="entry name" value="FN3"/>
    <property type="match status" value="1"/>
</dbReference>
<evidence type="ECO:0000256" key="3">
    <source>
        <dbReference type="ARBA" id="ARBA00023157"/>
    </source>
</evidence>
<feature type="domain" description="Fibronectin type-III" evidence="9">
    <location>
        <begin position="416"/>
        <end position="512"/>
    </location>
</feature>
<dbReference type="EMBL" id="JACGWT010000001">
    <property type="protein sequence ID" value="MBA8792666.1"/>
    <property type="molecule type" value="Genomic_DNA"/>
</dbReference>
<feature type="domain" description="PKD" evidence="8">
    <location>
        <begin position="1151"/>
        <end position="1232"/>
    </location>
</feature>
<dbReference type="SUPFAM" id="SSF49899">
    <property type="entry name" value="Concanavalin A-like lectins/glucanases"/>
    <property type="match status" value="2"/>
</dbReference>
<keyword evidence="5" id="KW-0378">Hydrolase</keyword>
<sequence length="1441" mass="147735">MISRPTGAVTADALPTVQIDGVVWDQAIVGNTVYAGGQFTTARPAGAAAGTNTTPRSNLLAYDITTGNLITSFAPTVNGRVRTVAVSPDGSKLYIGGSFTSVNGVSRYRIAAFNTATGALISSFAPTVGSDVFSITVTNNAVYLGGWFTTVNGVARTRLAAVDPTSGALLGWAPTADNTVYSLAASGDGSKVIVGGSFANVNGSFSPGIASLDGTTGTSLPFAANSLIQNYGDSAGSYSVRVTGNVVTVTGFWFGGTGNFEGVYAADLNTGTIQMMADCHGDTYDSTVMNNVVYLVSHEHDCSNVGGFPDTNPRNRWQRANAWTLAAAGTVQPNTAGGYYNFAGQPAPSLINWFPDVASGTYTGQSQGGWTTESNGSYVIEGGEFPTVNGTAQQGLVRFAVPSIAPNKQGPRATKVESTPTLRAVGDTSMRISWLTNYDRDDQVLTYKVYRSGTAAPIYTTTATSQFWNRPTLNFTDTGLTKGKAYTYSITASDASGNTSTSNQATATAGVNAVDQSPYSQAVIADGASNYWRLDEATGVTTSTDWAGGNDLTLSSGVTNGKAGAISGSTDTAAGFDGTANGVAVGRNPQTAPDTFSAEAWFNTTTTSGGKILGFGSSSTTANSGSYDRHVYMDNAGHLVFGVYPGSVQVLTTSKTYNDGSWHHVVAELSPAGMRLYVDGLAAGAKSNVTNGQAYTGYWRVGGDNLGGWPNQPSSANFAGTIDDVAIYPSALSLTQVRDHYLKSGRSLGGTAPTDGYGKAVYADNPDLFWRLDETSGSTAADASPNGNSGVLSGGFTQGVSSPVTTAGKAVTFNGSNGTIGSSQQVSDPSVYSEELWFNTTTTHGGKLIGFGDRQSGTSGNYDRHVYMENSGQLTFGVWTGQTNLITSPKSYNDGSWHYLVATQGADGMKLYVDGQLVGTNPQTDQQAYAGYWRVGGDSDWGGDSPFFAGTIDEVAVYSGVLTAAQISAHYAASPAGQPAPNQPPTAAFSQTCSQGACSFDASASTDPDGTVASYAWDFGDQSTGTGAKPSHTYTASGTYTVKLTVTDDQGATDTETAQVTVTVPAPNQAPTAAFTSSTQNLAATFDGTGSSDPDGTVASYAWDFGDQSTGTGAKPSHTYTAAGTYTVKLTVTDDQGATDSVTHTVTVSAANQPPTASFTATTTGLSVAVDASASSDPDGTVAGYAWDFGDNGTDTGKTTSHTYAAAGTYTVKLTVTDNQGATTTVSKSVTVAAASPVIAADTFTRTQTKWGTADTGGSWTLSAGTPFSTDGASGLINLASAGTGPSASLGSVSAADVRFDSQFSLSKVATGGGVYYYVDARKTSQGNYRASVQVTSSGAAVLSLRKVVNGTETTLKSATVSGLTVSANTVLDVRFEVSGSTLGARVWKDGSTMPASAQVTATDTTLTSPGSVGLATYLSGSATNAPLVVKVDNVSVTKPN</sequence>
<evidence type="ECO:0000259" key="8">
    <source>
        <dbReference type="PROSITE" id="PS50093"/>
    </source>
</evidence>
<dbReference type="InterPro" id="IPR013783">
    <property type="entry name" value="Ig-like_fold"/>
</dbReference>
<dbReference type="PROSITE" id="PS50853">
    <property type="entry name" value="FN3"/>
    <property type="match status" value="1"/>
</dbReference>
<feature type="domain" description="PKD" evidence="8">
    <location>
        <begin position="1067"/>
        <end position="1150"/>
    </location>
</feature>
<keyword evidence="5" id="KW-0326">Glycosidase</keyword>
<dbReference type="InterPro" id="IPR003961">
    <property type="entry name" value="FN3_dom"/>
</dbReference>
<dbReference type="CDD" id="cd00146">
    <property type="entry name" value="PKD"/>
    <property type="match status" value="3"/>
</dbReference>
<dbReference type="CDD" id="cd00110">
    <property type="entry name" value="LamG"/>
    <property type="match status" value="1"/>
</dbReference>
<evidence type="ECO:0000259" key="7">
    <source>
        <dbReference type="PROSITE" id="PS50025"/>
    </source>
</evidence>
<dbReference type="RefSeq" id="WP_220483369.1">
    <property type="nucleotide sequence ID" value="NZ_JACGWT010000001.1"/>
</dbReference>
<keyword evidence="4" id="KW-0966">Cell projection</keyword>
<keyword evidence="2" id="KW-0732">Signal</keyword>